<reference evidence="2" key="2">
    <citation type="submission" date="2018-05" db="EMBL/GenBank/DDBJ databases">
        <title>OgluRS3 (Oryza glumaepatula Reference Sequence Version 3).</title>
        <authorList>
            <person name="Zhang J."/>
            <person name="Kudrna D."/>
            <person name="Lee S."/>
            <person name="Talag J."/>
            <person name="Welchert J."/>
            <person name="Wing R.A."/>
        </authorList>
    </citation>
    <scope>NUCLEOTIDE SEQUENCE [LARGE SCALE GENOMIC DNA]</scope>
</reference>
<accession>A0A0D9YTE2</accession>
<dbReference type="EnsemblPlants" id="OGLUM02G20100.1">
    <property type="protein sequence ID" value="OGLUM02G20100.1"/>
    <property type="gene ID" value="OGLUM02G20100"/>
</dbReference>
<sequence>MGGQFLQTHTKTARVCVRHGIGYGHVSDTAGYVSGTYRAAAATAPSAIAADGLCRRRHTALHLRRWPNTVTTNAPHALQCRRCCRAASSTVAAAELHRRRALGCASPPPTLTNSGVQAVARQGKRRRPGGGSGGGRGLPSTKSSGRGGQPVVAGNLVLPSAKSGRRRCSGMGGRPELSSTLKETGGCMSGGKNRIRPLRLAVHQLKQCCHESSKRPFRRGA</sequence>
<dbReference type="HOGENOM" id="CLU_1252341_0_0_1"/>
<evidence type="ECO:0000313" key="2">
    <source>
        <dbReference type="EnsemblPlants" id="OGLUM02G20100.1"/>
    </source>
</evidence>
<dbReference type="AlphaFoldDB" id="A0A0D9YTE2"/>
<evidence type="ECO:0000313" key="3">
    <source>
        <dbReference type="Proteomes" id="UP000026961"/>
    </source>
</evidence>
<evidence type="ECO:0000256" key="1">
    <source>
        <dbReference type="SAM" id="MobiDB-lite"/>
    </source>
</evidence>
<proteinExistence type="predicted"/>
<feature type="region of interest" description="Disordered" evidence="1">
    <location>
        <begin position="104"/>
        <end position="192"/>
    </location>
</feature>
<protein>
    <submittedName>
        <fullName evidence="2">Uncharacterized protein</fullName>
    </submittedName>
</protein>
<dbReference type="Gramene" id="OGLUM02G20100.1">
    <property type="protein sequence ID" value="OGLUM02G20100.1"/>
    <property type="gene ID" value="OGLUM02G20100"/>
</dbReference>
<keyword evidence="3" id="KW-1185">Reference proteome</keyword>
<organism evidence="2">
    <name type="scientific">Oryza glumipatula</name>
    <dbReference type="NCBI Taxonomy" id="40148"/>
    <lineage>
        <taxon>Eukaryota</taxon>
        <taxon>Viridiplantae</taxon>
        <taxon>Streptophyta</taxon>
        <taxon>Embryophyta</taxon>
        <taxon>Tracheophyta</taxon>
        <taxon>Spermatophyta</taxon>
        <taxon>Magnoliopsida</taxon>
        <taxon>Liliopsida</taxon>
        <taxon>Poales</taxon>
        <taxon>Poaceae</taxon>
        <taxon>BOP clade</taxon>
        <taxon>Oryzoideae</taxon>
        <taxon>Oryzeae</taxon>
        <taxon>Oryzinae</taxon>
        <taxon>Oryza</taxon>
    </lineage>
</organism>
<name>A0A0D9YTE2_9ORYZ</name>
<dbReference type="Proteomes" id="UP000026961">
    <property type="component" value="Chromosome 2"/>
</dbReference>
<reference evidence="2" key="1">
    <citation type="submission" date="2015-04" db="UniProtKB">
        <authorList>
            <consortium name="EnsemblPlants"/>
        </authorList>
    </citation>
    <scope>IDENTIFICATION</scope>
</reference>